<sequence>MYYHPFVAVGVFLYHMYTKEKGYKDFFRRYPYCRQHKRAVILLDHIPYVLDPYTWLTIANDDWLTRNDSSPPKQD</sequence>
<gene>
    <name evidence="1" type="ORF">NKR19_g3198</name>
</gene>
<evidence type="ECO:0000313" key="1">
    <source>
        <dbReference type="EMBL" id="KAJ9160546.1"/>
    </source>
</evidence>
<dbReference type="AlphaFoldDB" id="A0AA38S9C2"/>
<keyword evidence="2" id="KW-1185">Reference proteome</keyword>
<organism evidence="1 2">
    <name type="scientific">Coniochaeta hoffmannii</name>
    <dbReference type="NCBI Taxonomy" id="91930"/>
    <lineage>
        <taxon>Eukaryota</taxon>
        <taxon>Fungi</taxon>
        <taxon>Dikarya</taxon>
        <taxon>Ascomycota</taxon>
        <taxon>Pezizomycotina</taxon>
        <taxon>Sordariomycetes</taxon>
        <taxon>Sordariomycetidae</taxon>
        <taxon>Coniochaetales</taxon>
        <taxon>Coniochaetaceae</taxon>
        <taxon>Coniochaeta</taxon>
    </lineage>
</organism>
<name>A0AA38S9C2_9PEZI</name>
<dbReference type="Proteomes" id="UP001174691">
    <property type="component" value="Unassembled WGS sequence"/>
</dbReference>
<comment type="caution">
    <text evidence="1">The sequence shown here is derived from an EMBL/GenBank/DDBJ whole genome shotgun (WGS) entry which is preliminary data.</text>
</comment>
<protein>
    <submittedName>
        <fullName evidence="1">Uncharacterized protein</fullName>
    </submittedName>
</protein>
<evidence type="ECO:0000313" key="2">
    <source>
        <dbReference type="Proteomes" id="UP001174691"/>
    </source>
</evidence>
<reference evidence="1" key="1">
    <citation type="submission" date="2022-07" db="EMBL/GenBank/DDBJ databases">
        <title>Fungi with potential for degradation of polypropylene.</title>
        <authorList>
            <person name="Gostincar C."/>
        </authorList>
    </citation>
    <scope>NUCLEOTIDE SEQUENCE</scope>
    <source>
        <strain evidence="1">EXF-13287</strain>
    </source>
</reference>
<proteinExistence type="predicted"/>
<accession>A0AA38S9C2</accession>
<dbReference type="EMBL" id="JANBVN010000034">
    <property type="protein sequence ID" value="KAJ9160546.1"/>
    <property type="molecule type" value="Genomic_DNA"/>
</dbReference>